<accession>A0ACB9M6U8</accession>
<name>A0ACB9M6U8_9MYRT</name>
<organism evidence="1 2">
    <name type="scientific">Melastoma candidum</name>
    <dbReference type="NCBI Taxonomy" id="119954"/>
    <lineage>
        <taxon>Eukaryota</taxon>
        <taxon>Viridiplantae</taxon>
        <taxon>Streptophyta</taxon>
        <taxon>Embryophyta</taxon>
        <taxon>Tracheophyta</taxon>
        <taxon>Spermatophyta</taxon>
        <taxon>Magnoliopsida</taxon>
        <taxon>eudicotyledons</taxon>
        <taxon>Gunneridae</taxon>
        <taxon>Pentapetalae</taxon>
        <taxon>rosids</taxon>
        <taxon>malvids</taxon>
        <taxon>Myrtales</taxon>
        <taxon>Melastomataceae</taxon>
        <taxon>Melastomatoideae</taxon>
        <taxon>Melastomateae</taxon>
        <taxon>Melastoma</taxon>
    </lineage>
</organism>
<comment type="caution">
    <text evidence="1">The sequence shown here is derived from an EMBL/GenBank/DDBJ whole genome shotgun (WGS) entry which is preliminary data.</text>
</comment>
<protein>
    <submittedName>
        <fullName evidence="1">Uncharacterized protein</fullName>
    </submittedName>
</protein>
<dbReference type="EMBL" id="CM042889">
    <property type="protein sequence ID" value="KAI4319470.1"/>
    <property type="molecule type" value="Genomic_DNA"/>
</dbReference>
<keyword evidence="2" id="KW-1185">Reference proteome</keyword>
<sequence>MAFSNRRKGMYSWWWDSHISPKNSKWLQENLTDMDVKVKQMIKLIEEDADSFARRAEMYYKKRPELMKLVEEFYRAYRALAERYDHATGALRQAHKTMSEAFPNQVPLMLSDDSPGGTMEFDPRTPDMIESNDSGSQFSASKRNGGFSDSAEARARRGLSFAEEDGKEGHDGTVSSQKSPNNSSLDMLASAEVEIQKLKELLAELQVEKEAGLVHCQQSLEKSSILELELKTVQEECEKLQEQARLAEGDVQSLKDALAKLGAEKEDQVLQYHQCMEKVTTLENHVSSLQKEKLESHGRANDAEVECENLKEKICALDADKKVADDRYKDCLVNISTLEDKLAESEENARNIKERAEKAEIEVENLKEQLAKLFAEKETLHSQCQQCLAMISELEHRIAAAEEESERLNVELKDGMMKLKGAEEKCVLLEGANQTLHLELESASQKMANQTQELSEKQQELGNLWTAIQEERLRFLEAETAFQTLQHLHSKSQEELMSLNLQLQNKNQILNDMEIRNLGLEDEIRKVQQDNQNLTELNLSSSSTVQTLQAEILSLRETIKKFEAEIDLRVDERNALQQEIYCLKEELNDLNKKHQDMLDEKSELTEKHERECDEKVVLLMKLAAMEKLIEKNTVLENSLSDLNIELDVVREKVKSLEETCERFLEEKSGLTREKDSLISKLQDMTEKCDSLIEKNKLLENSLCDANVELEEMKVKLKGVEDSCLLLDGEKSTLSKEKEDLLYELTVSCQKTEELETKKRELEASRSLLEEEKESGLIEITKLKAALEAERFDHAGFAQSSRRELGEKELWLSNLQEELRCKSDEYEKEVEKKLFLELDLFILHTSLQDLGERATELSSRHSKLELISKSYQEQTLHLGKEYASREVEIETLTGRIKSLQPRLGQMQTMVLTDADYDFGDNAEQDHILLDRIVSEVQDLIYRLAEAEEEDFLLLTQNSILSTLLKQIRLDLADNISERNSLRQSYRILCEQFALLQRQEEKARDTVEELGLEVLQGLLREVVLRTKMKLLHDQLMDMHASLCCLKEQNDLLNCEKISLRDRVNDLSAEKRALKEEINAISDDSISQAFVYLVVRDAVSQKFMEIKQSQESMQADKLQLKGLLAKTEDEIKTVVSANGALNSEIAEKKIALSHTESRLSEVEQMLKEFEMQKEELMRELNNLRSEHLGLQAVRDDQHSQIQRLSQDHHDRSIELESTREAKQALELRLSKLVQENEEHKTREESTTSQLEEKSNEISQWEAQATRFLDSGISIGIREALLEEKIFELSEEYISKIESKDEELQKLKGMVHTLEEQNARLDATVSGYVSDIASLNKCVSSLESRTALCKEQAQPEENVQQSRSVAHDEDDGNYREAVVKGLLPVVDGLSELQNLQRRIESVEKTMLEKEKLASEERKNNNAKLGDAVQEIEKLKREIVAAQENSPNPKKLQDRVTTDSPLQKNKAEMNETENELLTKDIMLDQVSECSSYSISRRGTTEVDDQLLESRDTVEMSGLNNMNEDEGRKEHRSLNPSTDSFGEKELGIEKLDNFGSFSESNPETKKKKILERLDSDAQKLGRLQVTVEDMKRKVGACEEGRKEKDFEVDDVKAQLEDAEESITKLLDLNRNLVKNVEDGLFLSARSSRDLDNGTNVSRRRVSEQARQGYEKIGRLQAEVQKLQLLLAKLEDEKGSKWDGTRVVDYKTRVLLRDYLYGGGRGNMKRKKGGFCSCIRPSTEEH</sequence>
<proteinExistence type="predicted"/>
<dbReference type="Proteomes" id="UP001057402">
    <property type="component" value="Chromosome 10"/>
</dbReference>
<gene>
    <name evidence="1" type="ORF">MLD38_033064</name>
</gene>
<evidence type="ECO:0000313" key="1">
    <source>
        <dbReference type="EMBL" id="KAI4319470.1"/>
    </source>
</evidence>
<reference evidence="2" key="1">
    <citation type="journal article" date="2023" name="Front. Plant Sci.">
        <title>Chromosomal-level genome assembly of Melastoma candidum provides insights into trichome evolution.</title>
        <authorList>
            <person name="Zhong Y."/>
            <person name="Wu W."/>
            <person name="Sun C."/>
            <person name="Zou P."/>
            <person name="Liu Y."/>
            <person name="Dai S."/>
            <person name="Zhou R."/>
        </authorList>
    </citation>
    <scope>NUCLEOTIDE SEQUENCE [LARGE SCALE GENOMIC DNA]</scope>
</reference>
<evidence type="ECO:0000313" key="2">
    <source>
        <dbReference type="Proteomes" id="UP001057402"/>
    </source>
</evidence>